<dbReference type="PANTHER" id="PTHR31793:SF27">
    <property type="entry name" value="NOVEL THIOESTERASE SUPERFAMILY DOMAIN AND SAPOSIN A-TYPE DOMAIN CONTAINING PROTEIN (0610012H03RIK)"/>
    <property type="match status" value="1"/>
</dbReference>
<evidence type="ECO:0000313" key="3">
    <source>
        <dbReference type="EMBL" id="TYP97733.1"/>
    </source>
</evidence>
<dbReference type="RefSeq" id="WP_148907383.1">
    <property type="nucleotide sequence ID" value="NZ_VNHX01000002.1"/>
</dbReference>
<comment type="caution">
    <text evidence="3">The sequence shown here is derived from an EMBL/GenBank/DDBJ whole genome shotgun (WGS) entry which is preliminary data.</text>
</comment>
<comment type="similarity">
    <text evidence="1">Belongs to the 4-hydroxybenzoyl-CoA thioesterase family.</text>
</comment>
<reference evidence="3 4" key="1">
    <citation type="submission" date="2019-07" db="EMBL/GenBank/DDBJ databases">
        <title>Genomic Encyclopedia of Archaeal and Bacterial Type Strains, Phase II (KMG-II): from individual species to whole genera.</title>
        <authorList>
            <person name="Goeker M."/>
        </authorList>
    </citation>
    <scope>NUCLEOTIDE SEQUENCE [LARGE SCALE GENOMIC DNA]</scope>
    <source>
        <strain evidence="3 4">DSM 18850</strain>
    </source>
</reference>
<protein>
    <submittedName>
        <fullName evidence="3">Acyl-CoA thioester hydrolase</fullName>
    </submittedName>
</protein>
<sequence length="148" mass="17274">MEQTNIFFEGQVLWSQLDPNRHLRHSAYADFCAQARSNMLKRAGLSLDEFAKKHIGPILFREELIYHREIGLDEHIKIKVEIVKLNLKNFRFSFRHEIYKENGVKAATVNVDGAWLNLVERKLTTVPDEWIPIIANIPRADDYEEVVA</sequence>
<dbReference type="AlphaFoldDB" id="A0A5S5DP65"/>
<keyword evidence="4" id="KW-1185">Reference proteome</keyword>
<dbReference type="InterPro" id="IPR050563">
    <property type="entry name" value="4-hydroxybenzoyl-CoA_TE"/>
</dbReference>
<dbReference type="Gene3D" id="3.10.129.10">
    <property type="entry name" value="Hotdog Thioesterase"/>
    <property type="match status" value="1"/>
</dbReference>
<name>A0A5S5DP65_9SPHI</name>
<dbReference type="PANTHER" id="PTHR31793">
    <property type="entry name" value="4-HYDROXYBENZOYL-COA THIOESTERASE FAMILY MEMBER"/>
    <property type="match status" value="1"/>
</dbReference>
<evidence type="ECO:0000313" key="4">
    <source>
        <dbReference type="Proteomes" id="UP000325105"/>
    </source>
</evidence>
<dbReference type="InterPro" id="IPR029069">
    <property type="entry name" value="HotDog_dom_sf"/>
</dbReference>
<dbReference type="Pfam" id="PF13279">
    <property type="entry name" value="4HBT_2"/>
    <property type="match status" value="1"/>
</dbReference>
<proteinExistence type="inferred from homology"/>
<dbReference type="SUPFAM" id="SSF54637">
    <property type="entry name" value="Thioesterase/thiol ester dehydrase-isomerase"/>
    <property type="match status" value="1"/>
</dbReference>
<dbReference type="Proteomes" id="UP000325105">
    <property type="component" value="Unassembled WGS sequence"/>
</dbReference>
<accession>A0A5S5DP65</accession>
<evidence type="ECO:0000256" key="2">
    <source>
        <dbReference type="ARBA" id="ARBA00022801"/>
    </source>
</evidence>
<gene>
    <name evidence="3" type="ORF">BC792_102155</name>
</gene>
<dbReference type="GO" id="GO:0047617">
    <property type="term" value="F:fatty acyl-CoA hydrolase activity"/>
    <property type="evidence" value="ECO:0007669"/>
    <property type="project" value="TreeGrafter"/>
</dbReference>
<dbReference type="OrthoDB" id="760345at2"/>
<keyword evidence="2 3" id="KW-0378">Hydrolase</keyword>
<evidence type="ECO:0000256" key="1">
    <source>
        <dbReference type="ARBA" id="ARBA00005953"/>
    </source>
</evidence>
<dbReference type="CDD" id="cd00586">
    <property type="entry name" value="4HBT"/>
    <property type="match status" value="1"/>
</dbReference>
<organism evidence="3 4">
    <name type="scientific">Sphingobacterium allocomposti</name>
    <dbReference type="NCBI Taxonomy" id="415956"/>
    <lineage>
        <taxon>Bacteria</taxon>
        <taxon>Pseudomonadati</taxon>
        <taxon>Bacteroidota</taxon>
        <taxon>Sphingobacteriia</taxon>
        <taxon>Sphingobacteriales</taxon>
        <taxon>Sphingobacteriaceae</taxon>
        <taxon>Sphingobacterium</taxon>
    </lineage>
</organism>
<dbReference type="EMBL" id="VNHX01000002">
    <property type="protein sequence ID" value="TYP97733.1"/>
    <property type="molecule type" value="Genomic_DNA"/>
</dbReference>